<dbReference type="PIRSF" id="PIRSF000530">
    <property type="entry name" value="Galactokinase"/>
    <property type="match status" value="1"/>
</dbReference>
<keyword evidence="7" id="KW-0067">ATP-binding</keyword>
<dbReference type="Gene3D" id="3.30.230.10">
    <property type="match status" value="1"/>
</dbReference>
<dbReference type="Pfam" id="PF08544">
    <property type="entry name" value="GHMP_kinases_C"/>
    <property type="match status" value="1"/>
</dbReference>
<sequence>MDQARINTIRAIYKQHFKEEPASIVVAPGRINLIGEHTDYSEGFVLPVAIDRDVAILFSPRQDGFVAVYSVDFDEFYQTQLSHFEKQKTSWIDYLQGIIWALSDDGYPLKGWQGVVSGNIPIGAGLSSSAALEIAIGKTFILSSNISIDPTNLALIALKAERDWIGLNVGIMDQLISADAKTNHAMLLDCKTLNYEFVPIPENVSFIIMDTTTRRELTHSAYNTRHKEIQEVTRLLNVNSLREASQSDLDAMQTVIPEILYKRAKHVISENSRVLQFVHAMRNHDLLSMGKLINESHASLRDDYEVSSDALNLIVDLANNQSCCFGARLMGAGFGGCALALVSQGEELGFIQEVHSAYQDEAGIAPCLFIVKSATGVHTHNLKKNN</sequence>
<keyword evidence="4" id="KW-0479">Metal-binding</keyword>
<dbReference type="InterPro" id="IPR014721">
    <property type="entry name" value="Ribsml_uS5_D2-typ_fold_subgr"/>
</dbReference>
<dbReference type="InterPro" id="IPR006203">
    <property type="entry name" value="GHMP_knse_ATP-bd_CS"/>
</dbReference>
<keyword evidence="2" id="KW-0963">Cytoplasm</keyword>
<evidence type="ECO:0000256" key="9">
    <source>
        <dbReference type="ARBA" id="ARBA00023144"/>
    </source>
</evidence>
<dbReference type="PANTHER" id="PTHR10457">
    <property type="entry name" value="MEVALONATE KINASE/GALACTOKINASE"/>
    <property type="match status" value="1"/>
</dbReference>
<dbReference type="FunFam" id="3.30.230.10:FF:000017">
    <property type="entry name" value="Galactokinase"/>
    <property type="match status" value="1"/>
</dbReference>
<dbReference type="GO" id="GO:0004335">
    <property type="term" value="F:galactokinase activity"/>
    <property type="evidence" value="ECO:0007669"/>
    <property type="project" value="UniProtKB-UniRule"/>
</dbReference>
<evidence type="ECO:0000256" key="4">
    <source>
        <dbReference type="ARBA" id="ARBA00022723"/>
    </source>
</evidence>
<evidence type="ECO:0000256" key="2">
    <source>
        <dbReference type="ARBA" id="ARBA00022490"/>
    </source>
</evidence>
<dbReference type="Proteomes" id="UP000195514">
    <property type="component" value="Chromosome I"/>
</dbReference>
<dbReference type="InterPro" id="IPR006206">
    <property type="entry name" value="Mevalonate/galactokinase"/>
</dbReference>
<dbReference type="PROSITE" id="PS00106">
    <property type="entry name" value="GALACTOKINASE"/>
    <property type="match status" value="1"/>
</dbReference>
<dbReference type="KEGG" id="abat:CFX1CAM_1298"/>
<dbReference type="InterPro" id="IPR036554">
    <property type="entry name" value="GHMP_kinase_C_sf"/>
</dbReference>
<evidence type="ECO:0000259" key="14">
    <source>
        <dbReference type="Pfam" id="PF10509"/>
    </source>
</evidence>
<evidence type="ECO:0000256" key="3">
    <source>
        <dbReference type="ARBA" id="ARBA00022679"/>
    </source>
</evidence>
<feature type="domain" description="Galactokinase N-terminal" evidence="14">
    <location>
        <begin position="13"/>
        <end position="60"/>
    </location>
</feature>
<dbReference type="GO" id="GO:0005524">
    <property type="term" value="F:ATP binding"/>
    <property type="evidence" value="ECO:0007669"/>
    <property type="project" value="UniProtKB-UniRule"/>
</dbReference>
<feature type="domain" description="GHMP kinase N-terminal" evidence="12">
    <location>
        <begin position="94"/>
        <end position="177"/>
    </location>
</feature>
<reference evidence="16" key="1">
    <citation type="submission" date="2017-05" db="EMBL/GenBank/DDBJ databases">
        <authorList>
            <person name="Kirkegaard R."/>
            <person name="Mcilroy J S."/>
        </authorList>
    </citation>
    <scope>NUCLEOTIDE SEQUENCE [LARGE SCALE GENOMIC DNA]</scope>
</reference>
<evidence type="ECO:0000256" key="7">
    <source>
        <dbReference type="ARBA" id="ARBA00022840"/>
    </source>
</evidence>
<keyword evidence="6 15" id="KW-0418">Kinase</keyword>
<dbReference type="GO" id="GO:0005829">
    <property type="term" value="C:cytosol"/>
    <property type="evidence" value="ECO:0007669"/>
    <property type="project" value="TreeGrafter"/>
</dbReference>
<evidence type="ECO:0000256" key="10">
    <source>
        <dbReference type="ARBA" id="ARBA00023277"/>
    </source>
</evidence>
<comment type="similarity">
    <text evidence="1">Belongs to the GHMP kinase family. GalK subfamily.</text>
</comment>
<dbReference type="InterPro" id="IPR019741">
    <property type="entry name" value="Galactokinase_CS"/>
</dbReference>
<keyword evidence="10" id="KW-0119">Carbohydrate metabolism</keyword>
<accession>A0A1Y6K3X4</accession>
<dbReference type="InterPro" id="IPR020568">
    <property type="entry name" value="Ribosomal_Su5_D2-typ_SF"/>
</dbReference>
<keyword evidence="16" id="KW-1185">Reference proteome</keyword>
<dbReference type="Pfam" id="PF10509">
    <property type="entry name" value="GalKase_gal_bdg"/>
    <property type="match status" value="1"/>
</dbReference>
<evidence type="ECO:0000256" key="8">
    <source>
        <dbReference type="ARBA" id="ARBA00022842"/>
    </source>
</evidence>
<evidence type="ECO:0000313" key="16">
    <source>
        <dbReference type="Proteomes" id="UP000195514"/>
    </source>
</evidence>
<dbReference type="PRINTS" id="PR00959">
    <property type="entry name" value="MEVGALKINASE"/>
</dbReference>
<dbReference type="NCBIfam" id="TIGR00131">
    <property type="entry name" value="gal_kin"/>
    <property type="match status" value="1"/>
</dbReference>
<dbReference type="SUPFAM" id="SSF55060">
    <property type="entry name" value="GHMP Kinase, C-terminal domain"/>
    <property type="match status" value="1"/>
</dbReference>
<dbReference type="InterPro" id="IPR000705">
    <property type="entry name" value="Galactokinase"/>
</dbReference>
<dbReference type="InterPro" id="IPR019539">
    <property type="entry name" value="GalKase_N"/>
</dbReference>
<dbReference type="AlphaFoldDB" id="A0A1Y6K3X4"/>
<dbReference type="InterPro" id="IPR006204">
    <property type="entry name" value="GHMP_kinase_N_dom"/>
</dbReference>
<keyword evidence="9" id="KW-0299">Galactose metabolism</keyword>
<dbReference type="FunFam" id="3.30.70.890:FF:000001">
    <property type="entry name" value="Galactokinase"/>
    <property type="match status" value="1"/>
</dbReference>
<dbReference type="PANTHER" id="PTHR10457:SF7">
    <property type="entry name" value="GALACTOKINASE-RELATED"/>
    <property type="match status" value="1"/>
</dbReference>
<protein>
    <recommendedName>
        <fullName evidence="11">Galactokinase</fullName>
        <ecNumber evidence="11">2.7.1.6</ecNumber>
    </recommendedName>
</protein>
<evidence type="ECO:0000256" key="5">
    <source>
        <dbReference type="ARBA" id="ARBA00022741"/>
    </source>
</evidence>
<evidence type="ECO:0000259" key="12">
    <source>
        <dbReference type="Pfam" id="PF00288"/>
    </source>
</evidence>
<dbReference type="EMBL" id="LT859958">
    <property type="protein sequence ID" value="SMX54363.1"/>
    <property type="molecule type" value="Genomic_DNA"/>
</dbReference>
<dbReference type="GO" id="GO:0046872">
    <property type="term" value="F:metal ion binding"/>
    <property type="evidence" value="ECO:0007669"/>
    <property type="project" value="UniProtKB-KW"/>
</dbReference>
<proteinExistence type="inferred from homology"/>
<keyword evidence="8" id="KW-0460">Magnesium</keyword>
<keyword evidence="5" id="KW-0547">Nucleotide-binding</keyword>
<evidence type="ECO:0000256" key="11">
    <source>
        <dbReference type="NCBIfam" id="TIGR00131"/>
    </source>
</evidence>
<dbReference type="PRINTS" id="PR00473">
    <property type="entry name" value="GALCTOKINASE"/>
</dbReference>
<organism evidence="15 16">
    <name type="scientific">Candidatus Brevifilum fermentans</name>
    <dbReference type="NCBI Taxonomy" id="1986204"/>
    <lineage>
        <taxon>Bacteria</taxon>
        <taxon>Bacillati</taxon>
        <taxon>Chloroflexota</taxon>
        <taxon>Anaerolineae</taxon>
        <taxon>Anaerolineales</taxon>
        <taxon>Anaerolineaceae</taxon>
        <taxon>Candidatus Brevifilum</taxon>
    </lineage>
</organism>
<dbReference type="InterPro" id="IPR013750">
    <property type="entry name" value="GHMP_kinase_C_dom"/>
</dbReference>
<name>A0A1Y6K3X4_9CHLR</name>
<dbReference type="EC" id="2.7.1.6" evidence="11"/>
<feature type="domain" description="GHMP kinase C-terminal" evidence="13">
    <location>
        <begin position="278"/>
        <end position="353"/>
    </location>
</feature>
<dbReference type="GO" id="GO:0006012">
    <property type="term" value="P:galactose metabolic process"/>
    <property type="evidence" value="ECO:0007669"/>
    <property type="project" value="UniProtKB-UniRule"/>
</dbReference>
<dbReference type="PROSITE" id="PS00627">
    <property type="entry name" value="GHMP_KINASES_ATP"/>
    <property type="match status" value="1"/>
</dbReference>
<keyword evidence="3 15" id="KW-0808">Transferase</keyword>
<dbReference type="Gene3D" id="3.30.70.890">
    <property type="entry name" value="GHMP kinase, C-terminal domain"/>
    <property type="match status" value="1"/>
</dbReference>
<dbReference type="OrthoDB" id="250531at2"/>
<gene>
    <name evidence="15" type="primary">galK</name>
    <name evidence="15" type="ORF">CFX1CAM_1298</name>
</gene>
<evidence type="ECO:0000259" key="13">
    <source>
        <dbReference type="Pfam" id="PF08544"/>
    </source>
</evidence>
<dbReference type="Pfam" id="PF00288">
    <property type="entry name" value="GHMP_kinases_N"/>
    <property type="match status" value="1"/>
</dbReference>
<evidence type="ECO:0000313" key="15">
    <source>
        <dbReference type="EMBL" id="SMX54363.1"/>
    </source>
</evidence>
<dbReference type="RefSeq" id="WP_157891761.1">
    <property type="nucleotide sequence ID" value="NZ_LT859958.1"/>
</dbReference>
<evidence type="ECO:0000256" key="6">
    <source>
        <dbReference type="ARBA" id="ARBA00022777"/>
    </source>
</evidence>
<evidence type="ECO:0000256" key="1">
    <source>
        <dbReference type="ARBA" id="ARBA00006566"/>
    </source>
</evidence>
<dbReference type="SUPFAM" id="SSF54211">
    <property type="entry name" value="Ribosomal protein S5 domain 2-like"/>
    <property type="match status" value="1"/>
</dbReference>